<accession>A0A1Y1VU20</accession>
<sequence>MQLALPGVFGNGPRSMVLAASVSAVSLVACALMLAAASSGPKAQSRKGKGDRKKRTKGRCTRATPEECT</sequence>
<evidence type="ECO:0000256" key="2">
    <source>
        <dbReference type="SAM" id="Phobius"/>
    </source>
</evidence>
<dbReference type="EMBL" id="MCFD01000112">
    <property type="protein sequence ID" value="ORX64244.1"/>
    <property type="molecule type" value="Genomic_DNA"/>
</dbReference>
<feature type="compositionally biased region" description="Basic residues" evidence="1">
    <location>
        <begin position="44"/>
        <end position="60"/>
    </location>
</feature>
<feature type="transmembrane region" description="Helical" evidence="2">
    <location>
        <begin position="16"/>
        <end position="37"/>
    </location>
</feature>
<keyword evidence="2" id="KW-1133">Transmembrane helix</keyword>
<gene>
    <name evidence="3" type="ORF">DL89DRAFT_42063</name>
</gene>
<reference evidence="3 4" key="1">
    <citation type="submission" date="2016-07" db="EMBL/GenBank/DDBJ databases">
        <title>Pervasive Adenine N6-methylation of Active Genes in Fungi.</title>
        <authorList>
            <consortium name="DOE Joint Genome Institute"/>
            <person name="Mondo S.J."/>
            <person name="Dannebaum R.O."/>
            <person name="Kuo R.C."/>
            <person name="Labutti K."/>
            <person name="Haridas S."/>
            <person name="Kuo A."/>
            <person name="Salamov A."/>
            <person name="Ahrendt S.R."/>
            <person name="Lipzen A."/>
            <person name="Sullivan W."/>
            <person name="Andreopoulos W.B."/>
            <person name="Clum A."/>
            <person name="Lindquist E."/>
            <person name="Daum C."/>
            <person name="Ramamoorthy G.K."/>
            <person name="Gryganskyi A."/>
            <person name="Culley D."/>
            <person name="Magnuson J.K."/>
            <person name="James T.Y."/>
            <person name="O'Malley M.A."/>
            <person name="Stajich J.E."/>
            <person name="Spatafora J.W."/>
            <person name="Visel A."/>
            <person name="Grigoriev I.V."/>
        </authorList>
    </citation>
    <scope>NUCLEOTIDE SEQUENCE [LARGE SCALE GENOMIC DNA]</scope>
    <source>
        <strain evidence="3 4">ATCC 12442</strain>
    </source>
</reference>
<dbReference type="Proteomes" id="UP000193922">
    <property type="component" value="Unassembled WGS sequence"/>
</dbReference>
<evidence type="ECO:0000313" key="4">
    <source>
        <dbReference type="Proteomes" id="UP000193922"/>
    </source>
</evidence>
<keyword evidence="2" id="KW-0472">Membrane</keyword>
<dbReference type="GeneID" id="63808290"/>
<evidence type="ECO:0000313" key="3">
    <source>
        <dbReference type="EMBL" id="ORX64244.1"/>
    </source>
</evidence>
<comment type="caution">
    <text evidence="3">The sequence shown here is derived from an EMBL/GenBank/DDBJ whole genome shotgun (WGS) entry which is preliminary data.</text>
</comment>
<name>A0A1Y1VU20_9FUNG</name>
<proteinExistence type="predicted"/>
<dbReference type="RefSeq" id="XP_040739208.1">
    <property type="nucleotide sequence ID" value="XM_040891642.1"/>
</dbReference>
<organism evidence="3 4">
    <name type="scientific">Linderina pennispora</name>
    <dbReference type="NCBI Taxonomy" id="61395"/>
    <lineage>
        <taxon>Eukaryota</taxon>
        <taxon>Fungi</taxon>
        <taxon>Fungi incertae sedis</taxon>
        <taxon>Zoopagomycota</taxon>
        <taxon>Kickxellomycotina</taxon>
        <taxon>Kickxellomycetes</taxon>
        <taxon>Kickxellales</taxon>
        <taxon>Kickxellaceae</taxon>
        <taxon>Linderina</taxon>
    </lineage>
</organism>
<feature type="region of interest" description="Disordered" evidence="1">
    <location>
        <begin position="37"/>
        <end position="69"/>
    </location>
</feature>
<dbReference type="AlphaFoldDB" id="A0A1Y1VU20"/>
<evidence type="ECO:0000256" key="1">
    <source>
        <dbReference type="SAM" id="MobiDB-lite"/>
    </source>
</evidence>
<protein>
    <submittedName>
        <fullName evidence="3">Uncharacterized protein</fullName>
    </submittedName>
</protein>
<keyword evidence="2" id="KW-0812">Transmembrane</keyword>
<keyword evidence="4" id="KW-1185">Reference proteome</keyword>